<dbReference type="InterPro" id="IPR032795">
    <property type="entry name" value="DUF3741-assoc"/>
</dbReference>
<dbReference type="AlphaFoldDB" id="A0A803KSN9"/>
<accession>A0A803KSN9</accession>
<reference evidence="3" key="2">
    <citation type="submission" date="2021-03" db="UniProtKB">
        <authorList>
            <consortium name="EnsemblPlants"/>
        </authorList>
    </citation>
    <scope>IDENTIFICATION</scope>
</reference>
<dbReference type="EnsemblPlants" id="AUR62002047-RA">
    <property type="protein sequence ID" value="AUR62002047-RA:cds"/>
    <property type="gene ID" value="AUR62002047"/>
</dbReference>
<dbReference type="Pfam" id="PF14383">
    <property type="entry name" value="VARLMGL"/>
    <property type="match status" value="1"/>
</dbReference>
<dbReference type="Pfam" id="PF14309">
    <property type="entry name" value="DUF4378"/>
    <property type="match status" value="1"/>
</dbReference>
<evidence type="ECO:0008006" key="5">
    <source>
        <dbReference type="Google" id="ProtNLM"/>
    </source>
</evidence>
<dbReference type="Gramene" id="AUR62002047-RA">
    <property type="protein sequence ID" value="AUR62002047-RA:cds"/>
    <property type="gene ID" value="AUR62002047"/>
</dbReference>
<gene>
    <name evidence="3" type="primary">LOC110717520</name>
</gene>
<organism evidence="3 4">
    <name type="scientific">Chenopodium quinoa</name>
    <name type="common">Quinoa</name>
    <dbReference type="NCBI Taxonomy" id="63459"/>
    <lineage>
        <taxon>Eukaryota</taxon>
        <taxon>Viridiplantae</taxon>
        <taxon>Streptophyta</taxon>
        <taxon>Embryophyta</taxon>
        <taxon>Tracheophyta</taxon>
        <taxon>Spermatophyta</taxon>
        <taxon>Magnoliopsida</taxon>
        <taxon>eudicotyledons</taxon>
        <taxon>Gunneridae</taxon>
        <taxon>Pentapetalae</taxon>
        <taxon>Caryophyllales</taxon>
        <taxon>Chenopodiaceae</taxon>
        <taxon>Chenopodioideae</taxon>
        <taxon>Atripliceae</taxon>
        <taxon>Chenopodium</taxon>
    </lineage>
</organism>
<evidence type="ECO:0000259" key="1">
    <source>
        <dbReference type="Pfam" id="PF14309"/>
    </source>
</evidence>
<dbReference type="GeneID" id="110717520"/>
<protein>
    <recommendedName>
        <fullName evidence="5">DUF4378 domain-containing protein</fullName>
    </recommendedName>
</protein>
<proteinExistence type="predicted"/>
<dbReference type="PANTHER" id="PTHR40836">
    <property type="entry name" value="RB1-INDUCIBLE COILED-COIL PROTEIN"/>
    <property type="match status" value="1"/>
</dbReference>
<dbReference type="RefSeq" id="XP_021751935.1">
    <property type="nucleotide sequence ID" value="XM_021896243.1"/>
</dbReference>
<evidence type="ECO:0000313" key="4">
    <source>
        <dbReference type="Proteomes" id="UP000596660"/>
    </source>
</evidence>
<feature type="domain" description="DUF4378" evidence="1">
    <location>
        <begin position="768"/>
        <end position="933"/>
    </location>
</feature>
<dbReference type="PANTHER" id="PTHR40836:SF4">
    <property type="entry name" value="RB1-INDUCIBLE COILED-COIL PROTEIN"/>
    <property type="match status" value="1"/>
</dbReference>
<evidence type="ECO:0000259" key="2">
    <source>
        <dbReference type="Pfam" id="PF14383"/>
    </source>
</evidence>
<reference evidence="3" key="1">
    <citation type="journal article" date="2017" name="Nature">
        <title>The genome of Chenopodium quinoa.</title>
        <authorList>
            <person name="Jarvis D.E."/>
            <person name="Ho Y.S."/>
            <person name="Lightfoot D.J."/>
            <person name="Schmoeckel S.M."/>
            <person name="Li B."/>
            <person name="Borm T.J.A."/>
            <person name="Ohyanagi H."/>
            <person name="Mineta K."/>
            <person name="Michell C.T."/>
            <person name="Saber N."/>
            <person name="Kharbatia N.M."/>
            <person name="Rupper R.R."/>
            <person name="Sharp A.R."/>
            <person name="Dally N."/>
            <person name="Boughton B.A."/>
            <person name="Woo Y.H."/>
            <person name="Gao G."/>
            <person name="Schijlen E.G.W.M."/>
            <person name="Guo X."/>
            <person name="Momin A.A."/>
            <person name="Negrao S."/>
            <person name="Al-Babili S."/>
            <person name="Gehring C."/>
            <person name="Roessner U."/>
            <person name="Jung C."/>
            <person name="Murphy K."/>
            <person name="Arold S.T."/>
            <person name="Gojobori T."/>
            <person name="van der Linden C.G."/>
            <person name="van Loo E.N."/>
            <person name="Jellen E.N."/>
            <person name="Maughan P.J."/>
            <person name="Tester M."/>
        </authorList>
    </citation>
    <scope>NUCLEOTIDE SEQUENCE [LARGE SCALE GENOMIC DNA]</scope>
    <source>
        <strain evidence="3">cv. PI 614886</strain>
    </source>
</reference>
<name>A0A803KSN9_CHEQI</name>
<sequence>MGGLLHLFYFHQGSMGRRHKKQGSANVAAPRNSLEMVAETLRNHYAVESYEQDFPKRSYYPTDASMKKLISKDLSKQQNNKQNSPSIVARLMGMDLLPVDSEPEVQPLQDEEDKVEFIDKKVQLVEKVSSVRAPKKSKSSSKKEYCSYKDTYFRYWSSGKNLGKPRPRVHPQEKELQKFKKDFEAWQASRFLECARVVQLGNIPEQWLAQLDLTKEKMSIYETSRKDAMDKSGEHKRDAFRSRSLHGDDFERLGYKKDAFLPKHKESYSFSAVRPGRDLEQHSLRDSDIGSERCRSLHRDDFERLGYKKDAFLSKHKESYSFSRVRSGRDLEQLSLRDSDIDSEKSSAPSKIVVLKPGPDSFSANDESWVTSSSSMDDRDCIEDLLEEVRERLRYEMQGNALNKGSMVRGGGIETPFKEKPAYERQTYQPVAKCVKENTNGDLDRKLFRSESARFYKNESLMSELAPSSPEYMSKDTKKFLSERLRNILDREKHPNHHLTSGGSPREPLFDDARVRLEKARDILNAEHGKHSWCDGNYDADTRARSFRYELKDDGNTQEQPSPRNLIRSLSAPVSGMSFGKLLLEDRYVSPGAHIKRKHEAFDKFSFDIKDQRKERFNLREKVSSLKHSLSLRRMLFSKKLESMDLSESNEFNSTKDIMNGPSVISSFNDRNDNSTELPPSPASICSSYQEEFWKPIDHTSPASISDVTSVEDHGVGNVFKDISSNLTELRKQLNQLDYEGSEISQITTVTGDPSESEMIELESEAEVYIKNLLVASGLYDGSWVKSFSRWDPYVKPMGNWVFEKVEESYQKPTNEYEAASYNDSSLEHKLFFDLLNEALTIVLGPPRILSKFKRKITEVVMLPHPLGRKLLEQVWEMVCEFLYPSSYTSCYSFDDLVAHDLNVMPWSSHLDEEMCDMGKELEYQIIGDLVEELLMDMQF</sequence>
<dbReference type="InterPro" id="IPR025486">
    <property type="entry name" value="DUF4378"/>
</dbReference>
<dbReference type="Proteomes" id="UP000596660">
    <property type="component" value="Unplaced"/>
</dbReference>
<evidence type="ECO:0000313" key="3">
    <source>
        <dbReference type="EnsemblPlants" id="AUR62002047-RA:cds"/>
    </source>
</evidence>
<feature type="domain" description="DUF3741" evidence="2">
    <location>
        <begin position="79"/>
        <end position="98"/>
    </location>
</feature>
<dbReference type="OMA" id="MGGLLHM"/>
<keyword evidence="4" id="KW-1185">Reference proteome</keyword>